<keyword evidence="2" id="KW-1185">Reference proteome</keyword>
<name>A0AAW1N743_POPJA</name>
<dbReference type="AlphaFoldDB" id="A0AAW1N743"/>
<evidence type="ECO:0000313" key="2">
    <source>
        <dbReference type="Proteomes" id="UP001458880"/>
    </source>
</evidence>
<dbReference type="EMBL" id="JASPKY010000005">
    <property type="protein sequence ID" value="KAK9754782.1"/>
    <property type="molecule type" value="Genomic_DNA"/>
</dbReference>
<protein>
    <submittedName>
        <fullName evidence="1">Uncharacterized protein</fullName>
    </submittedName>
</protein>
<proteinExistence type="predicted"/>
<dbReference type="Proteomes" id="UP001458880">
    <property type="component" value="Unassembled WGS sequence"/>
</dbReference>
<comment type="caution">
    <text evidence="1">The sequence shown here is derived from an EMBL/GenBank/DDBJ whole genome shotgun (WGS) entry which is preliminary data.</text>
</comment>
<reference evidence="1 2" key="1">
    <citation type="journal article" date="2024" name="BMC Genomics">
        <title>De novo assembly and annotation of Popillia japonica's genome with initial clues to its potential as an invasive pest.</title>
        <authorList>
            <person name="Cucini C."/>
            <person name="Boschi S."/>
            <person name="Funari R."/>
            <person name="Cardaioli E."/>
            <person name="Iannotti N."/>
            <person name="Marturano G."/>
            <person name="Paoli F."/>
            <person name="Bruttini M."/>
            <person name="Carapelli A."/>
            <person name="Frati F."/>
            <person name="Nardi F."/>
        </authorList>
    </citation>
    <scope>NUCLEOTIDE SEQUENCE [LARGE SCALE GENOMIC DNA]</scope>
    <source>
        <strain evidence="1">DMR45628</strain>
    </source>
</reference>
<accession>A0AAW1N743</accession>
<gene>
    <name evidence="1" type="ORF">QE152_g985</name>
</gene>
<organism evidence="1 2">
    <name type="scientific">Popillia japonica</name>
    <name type="common">Japanese beetle</name>
    <dbReference type="NCBI Taxonomy" id="7064"/>
    <lineage>
        <taxon>Eukaryota</taxon>
        <taxon>Metazoa</taxon>
        <taxon>Ecdysozoa</taxon>
        <taxon>Arthropoda</taxon>
        <taxon>Hexapoda</taxon>
        <taxon>Insecta</taxon>
        <taxon>Pterygota</taxon>
        <taxon>Neoptera</taxon>
        <taxon>Endopterygota</taxon>
        <taxon>Coleoptera</taxon>
        <taxon>Polyphaga</taxon>
        <taxon>Scarabaeiformia</taxon>
        <taxon>Scarabaeidae</taxon>
        <taxon>Rutelinae</taxon>
        <taxon>Popillia</taxon>
    </lineage>
</organism>
<sequence>MQFKLSRIREERSVSLYFRICSSSYLEFGKKDKDDDIDMPCRVAIKRFIENMTFPERTVKGPPQGDKFRSNVEFTLQNCLKLRDSYFRKEFKDLLKVINFDLTLNLHCRTV</sequence>
<evidence type="ECO:0000313" key="1">
    <source>
        <dbReference type="EMBL" id="KAK9754782.1"/>
    </source>
</evidence>